<organism evidence="2 3">
    <name type="scientific">Bradyrhizobium canariense</name>
    <dbReference type="NCBI Taxonomy" id="255045"/>
    <lineage>
        <taxon>Bacteria</taxon>
        <taxon>Pseudomonadati</taxon>
        <taxon>Pseudomonadota</taxon>
        <taxon>Alphaproteobacteria</taxon>
        <taxon>Hyphomicrobiales</taxon>
        <taxon>Nitrobacteraceae</taxon>
        <taxon>Bradyrhizobium</taxon>
    </lineage>
</organism>
<dbReference type="Pfam" id="PF13560">
    <property type="entry name" value="HTH_31"/>
    <property type="match status" value="1"/>
</dbReference>
<dbReference type="AlphaFoldDB" id="A0A1H1XIF6"/>
<dbReference type="SUPFAM" id="SSF47413">
    <property type="entry name" value="lambda repressor-like DNA-binding domains"/>
    <property type="match status" value="1"/>
</dbReference>
<dbReference type="InterPro" id="IPR010982">
    <property type="entry name" value="Lambda_DNA-bd_dom_sf"/>
</dbReference>
<accession>A0A1H1XIF6</accession>
<dbReference type="RefSeq" id="WP_146688746.1">
    <property type="nucleotide sequence ID" value="NZ_LT629750.1"/>
</dbReference>
<evidence type="ECO:0000313" key="3">
    <source>
        <dbReference type="Proteomes" id="UP000243904"/>
    </source>
</evidence>
<feature type="domain" description="HTH cro/C1-type" evidence="1">
    <location>
        <begin position="7"/>
        <end position="62"/>
    </location>
</feature>
<sequence>MSLASKLLKLRQESEESLQGVADAVGASRAHIWEVETGRTKNPSLDLIRRLADHFKVSVAWLVGEIPEEKSDNKTATLYRTLQSLSPENQQHIQAIIDSMRKSESE</sequence>
<reference evidence="3" key="1">
    <citation type="submission" date="2016-10" db="EMBL/GenBank/DDBJ databases">
        <authorList>
            <person name="Varghese N."/>
            <person name="Submissions S."/>
        </authorList>
    </citation>
    <scope>NUCLEOTIDE SEQUENCE [LARGE SCALE GENOMIC DNA]</scope>
    <source>
        <strain evidence="3">GAS369</strain>
    </source>
</reference>
<dbReference type="Proteomes" id="UP000243904">
    <property type="component" value="Chromosome I"/>
</dbReference>
<dbReference type="Gene3D" id="1.10.260.40">
    <property type="entry name" value="lambda repressor-like DNA-binding domains"/>
    <property type="match status" value="1"/>
</dbReference>
<proteinExistence type="predicted"/>
<dbReference type="GO" id="GO:0003677">
    <property type="term" value="F:DNA binding"/>
    <property type="evidence" value="ECO:0007669"/>
    <property type="project" value="InterPro"/>
</dbReference>
<dbReference type="CDD" id="cd00093">
    <property type="entry name" value="HTH_XRE"/>
    <property type="match status" value="1"/>
</dbReference>
<dbReference type="SMART" id="SM00530">
    <property type="entry name" value="HTH_XRE"/>
    <property type="match status" value="1"/>
</dbReference>
<keyword evidence="3" id="KW-1185">Reference proteome</keyword>
<dbReference type="EMBL" id="LT629750">
    <property type="protein sequence ID" value="SDT09028.1"/>
    <property type="molecule type" value="Genomic_DNA"/>
</dbReference>
<dbReference type="InterPro" id="IPR001387">
    <property type="entry name" value="Cro/C1-type_HTH"/>
</dbReference>
<evidence type="ECO:0000313" key="2">
    <source>
        <dbReference type="EMBL" id="SDT09028.1"/>
    </source>
</evidence>
<dbReference type="PROSITE" id="PS50943">
    <property type="entry name" value="HTH_CROC1"/>
    <property type="match status" value="1"/>
</dbReference>
<protein>
    <submittedName>
        <fullName evidence="2">Transcriptional regulator, contains XRE-family HTH domain</fullName>
    </submittedName>
</protein>
<evidence type="ECO:0000259" key="1">
    <source>
        <dbReference type="PROSITE" id="PS50943"/>
    </source>
</evidence>
<name>A0A1H1XIF6_9BRAD</name>
<gene>
    <name evidence="2" type="ORF">SAMN05444158_4343</name>
</gene>